<name>D1PTT0_9BACT</name>
<organism evidence="1 2">
    <name type="scientific">Hallella bergensis DSM 17361</name>
    <dbReference type="NCBI Taxonomy" id="585502"/>
    <lineage>
        <taxon>Bacteria</taxon>
        <taxon>Pseudomonadati</taxon>
        <taxon>Bacteroidota</taxon>
        <taxon>Bacteroidia</taxon>
        <taxon>Bacteroidales</taxon>
        <taxon>Prevotellaceae</taxon>
        <taxon>Hallella</taxon>
    </lineage>
</organism>
<gene>
    <name evidence="1" type="ORF">HMPREF0645_0365</name>
</gene>
<proteinExistence type="predicted"/>
<keyword evidence="2" id="KW-1185">Reference proteome</keyword>
<dbReference type="EMBL" id="ACKS01000019">
    <property type="protein sequence ID" value="EFA45210.1"/>
    <property type="molecule type" value="Genomic_DNA"/>
</dbReference>
<protein>
    <submittedName>
        <fullName evidence="1">Uncharacterized protein</fullName>
    </submittedName>
</protein>
<reference evidence="1 2" key="1">
    <citation type="submission" date="2009-10" db="EMBL/GenBank/DDBJ databases">
        <authorList>
            <person name="Qin X."/>
            <person name="Bachman B."/>
            <person name="Battles P."/>
            <person name="Bell A."/>
            <person name="Bess C."/>
            <person name="Bickham C."/>
            <person name="Chaboub L."/>
            <person name="Chen D."/>
            <person name="Coyle M."/>
            <person name="Deiros D.R."/>
            <person name="Dinh H."/>
            <person name="Forbes L."/>
            <person name="Fowler G."/>
            <person name="Francisco L."/>
            <person name="Fu Q."/>
            <person name="Gubbala S."/>
            <person name="Hale W."/>
            <person name="Han Y."/>
            <person name="Hemphill L."/>
            <person name="Highlander S.K."/>
            <person name="Hirani K."/>
            <person name="Hogues M."/>
            <person name="Jackson L."/>
            <person name="Jakkamsetti A."/>
            <person name="Javaid M."/>
            <person name="Jiang H."/>
            <person name="Korchina V."/>
            <person name="Kovar C."/>
            <person name="Lara F."/>
            <person name="Lee S."/>
            <person name="Mata R."/>
            <person name="Mathew T."/>
            <person name="Moen C."/>
            <person name="Morales K."/>
            <person name="Munidasa M."/>
            <person name="Nazareth L."/>
            <person name="Ngo R."/>
            <person name="Nguyen L."/>
            <person name="Okwuonu G."/>
            <person name="Ongeri F."/>
            <person name="Patil S."/>
            <person name="Petrosino J."/>
            <person name="Pham C."/>
            <person name="Pham P."/>
            <person name="Pu L.-L."/>
            <person name="Puazo M."/>
            <person name="Raj R."/>
            <person name="Reid J."/>
            <person name="Rouhana J."/>
            <person name="Saada N."/>
            <person name="Shang Y."/>
            <person name="Simmons D."/>
            <person name="Thornton R."/>
            <person name="Warren J."/>
            <person name="Weissenberger G."/>
            <person name="Zhang J."/>
            <person name="Zhang L."/>
            <person name="Zhou C."/>
            <person name="Zhu D."/>
            <person name="Muzny D."/>
            <person name="Worley K."/>
            <person name="Gibbs R."/>
        </authorList>
    </citation>
    <scope>NUCLEOTIDE SEQUENCE [LARGE SCALE GENOMIC DNA]</scope>
    <source>
        <strain evidence="1 2">DSM 17361</strain>
    </source>
</reference>
<accession>D1PTT0</accession>
<evidence type="ECO:0000313" key="2">
    <source>
        <dbReference type="Proteomes" id="UP000003160"/>
    </source>
</evidence>
<evidence type="ECO:0000313" key="1">
    <source>
        <dbReference type="EMBL" id="EFA45210.1"/>
    </source>
</evidence>
<comment type="caution">
    <text evidence="1">The sequence shown here is derived from an EMBL/GenBank/DDBJ whole genome shotgun (WGS) entry which is preliminary data.</text>
</comment>
<dbReference type="HOGENOM" id="CLU_3171536_0_0_10"/>
<sequence>MRTQNIDLGQEKGIFHHYQSKIVGLCRNSPYLCIVKRKQGLDETLSE</sequence>
<dbReference type="AlphaFoldDB" id="D1PTT0"/>
<dbReference type="Proteomes" id="UP000003160">
    <property type="component" value="Unassembled WGS sequence"/>
</dbReference>